<sequence length="153" mass="16661">MSRGFKKDFQAALIDSNTEPERALHDLRERYNLSRSFGVVNQPAKNNFHGAGGNLSQFSCNGAFPGSAVTLTINKVPLPNSNNFTCNRLMEPSVTNSITHLMSLFPHPNPELIRQQLTQQVRFALNLSVPARLSGPLGNSTNAAVTARNSLLG</sequence>
<dbReference type="EMBL" id="LUCM01009528">
    <property type="protein sequence ID" value="KAA0186858.1"/>
    <property type="molecule type" value="Genomic_DNA"/>
</dbReference>
<comment type="caution">
    <text evidence="1">The sequence shown here is derived from an EMBL/GenBank/DDBJ whole genome shotgun (WGS) entry which is preliminary data.</text>
</comment>
<dbReference type="Proteomes" id="UP000728185">
    <property type="component" value="Unassembled WGS sequence"/>
</dbReference>
<dbReference type="OrthoDB" id="6247010at2759"/>
<protein>
    <submittedName>
        <fullName evidence="1">Uncharacterized protein</fullName>
    </submittedName>
</protein>
<reference evidence="1" key="1">
    <citation type="submission" date="2019-05" db="EMBL/GenBank/DDBJ databases">
        <title>Annotation for the trematode Fasciolopsis buski.</title>
        <authorList>
            <person name="Choi Y.-J."/>
        </authorList>
    </citation>
    <scope>NUCLEOTIDE SEQUENCE</scope>
    <source>
        <strain evidence="1">HT</strain>
        <tissue evidence="1">Whole worm</tissue>
    </source>
</reference>
<organism evidence="1 2">
    <name type="scientific">Fasciolopsis buskii</name>
    <dbReference type="NCBI Taxonomy" id="27845"/>
    <lineage>
        <taxon>Eukaryota</taxon>
        <taxon>Metazoa</taxon>
        <taxon>Spiralia</taxon>
        <taxon>Lophotrochozoa</taxon>
        <taxon>Platyhelminthes</taxon>
        <taxon>Trematoda</taxon>
        <taxon>Digenea</taxon>
        <taxon>Plagiorchiida</taxon>
        <taxon>Echinostomata</taxon>
        <taxon>Echinostomatoidea</taxon>
        <taxon>Fasciolidae</taxon>
        <taxon>Fasciolopsis</taxon>
    </lineage>
</organism>
<name>A0A8E0VHX8_9TREM</name>
<keyword evidence="2" id="KW-1185">Reference proteome</keyword>
<gene>
    <name evidence="1" type="ORF">FBUS_02494</name>
</gene>
<accession>A0A8E0VHX8</accession>
<evidence type="ECO:0000313" key="1">
    <source>
        <dbReference type="EMBL" id="KAA0186858.1"/>
    </source>
</evidence>
<dbReference type="AlphaFoldDB" id="A0A8E0VHX8"/>
<evidence type="ECO:0000313" key="2">
    <source>
        <dbReference type="Proteomes" id="UP000728185"/>
    </source>
</evidence>
<proteinExistence type="predicted"/>